<dbReference type="Proteomes" id="UP000011820">
    <property type="component" value="Chromosome"/>
</dbReference>
<dbReference type="Gene3D" id="2.10.109.10">
    <property type="entry name" value="Umud Fragment, subunit A"/>
    <property type="match status" value="1"/>
</dbReference>
<name>A0ABM5NFN5_LIBAS</name>
<dbReference type="InterPro" id="IPR036286">
    <property type="entry name" value="LexA/Signal_pep-like_sf"/>
</dbReference>
<evidence type="ECO:0000313" key="3">
    <source>
        <dbReference type="Proteomes" id="UP000011820"/>
    </source>
</evidence>
<evidence type="ECO:0000313" key="2">
    <source>
        <dbReference type="EMBL" id="AGH16681.1"/>
    </source>
</evidence>
<evidence type="ECO:0000259" key="1">
    <source>
        <dbReference type="Pfam" id="PF00717"/>
    </source>
</evidence>
<feature type="domain" description="Peptidase S24/S26A/S26B/S26C" evidence="1">
    <location>
        <begin position="123"/>
        <end position="225"/>
    </location>
</feature>
<proteinExistence type="predicted"/>
<organism evidence="2 3">
    <name type="scientific">Candidatus Liberibacter asiaticus str. gxpsy</name>
    <dbReference type="NCBI Taxonomy" id="1174529"/>
    <lineage>
        <taxon>Bacteria</taxon>
        <taxon>Pseudomonadati</taxon>
        <taxon>Pseudomonadota</taxon>
        <taxon>Alphaproteobacteria</taxon>
        <taxon>Hyphomicrobiales</taxon>
        <taxon>Rhizobiaceae</taxon>
        <taxon>Liberibacter</taxon>
    </lineage>
</organism>
<dbReference type="EMBL" id="CP004005">
    <property type="protein sequence ID" value="AGH16681.1"/>
    <property type="molecule type" value="Genomic_DNA"/>
</dbReference>
<keyword evidence="3" id="KW-1185">Reference proteome</keyword>
<dbReference type="InterPro" id="IPR039418">
    <property type="entry name" value="LexA-like"/>
</dbReference>
<sequence length="230" mass="25966">MTSFSHKKIWEAIDRMAERHNLTPSGLARKAGLDPTSFNKSKRFGIEGRNRWPSTESIFKILAATNETICQLLDLPFSDGRTTEKKEKEIPLLYFPPSGSGGFFDSGVFPTGNKWNTVGVPEIRSPHNGIYAIQTQDTRHKTQDTRHKTQDTSMLPLYRKGDILILNSAIQVNCGDRLLIKPRTGDIVAKVLISRRGRSIDLMSLNCCYPVDTVEMSDIEWIARILWASQ</sequence>
<reference evidence="2 3" key="1">
    <citation type="journal article" date="2013" name="Genome Announc.">
        <title>Complete Genome Sequence of a Chinese Strain of 'Candidatus Liberibacter asiaticus'.</title>
        <authorList>
            <person name="Lin H."/>
            <person name="Han C.S."/>
            <person name="Liu B."/>
            <person name="Lou B."/>
            <person name="Bai X."/>
            <person name="Deng C."/>
            <person name="Civerolo E.L."/>
            <person name="Gupta G."/>
        </authorList>
    </citation>
    <scope>NUCLEOTIDE SEQUENCE [LARGE SCALE GENOMIC DNA]</scope>
    <source>
        <strain evidence="3">gxpsy</strain>
    </source>
</reference>
<gene>
    <name evidence="2" type="ORF">WSI_01555</name>
</gene>
<dbReference type="CDD" id="cd06529">
    <property type="entry name" value="S24_LexA-like"/>
    <property type="match status" value="1"/>
</dbReference>
<dbReference type="RefSeq" id="WP_015452360.1">
    <property type="nucleotide sequence ID" value="NC_020549.1"/>
</dbReference>
<accession>A0ABM5NFN5</accession>
<dbReference type="SUPFAM" id="SSF51306">
    <property type="entry name" value="LexA/Signal peptidase"/>
    <property type="match status" value="1"/>
</dbReference>
<dbReference type="InterPro" id="IPR015927">
    <property type="entry name" value="Peptidase_S24_S26A/B/C"/>
</dbReference>
<dbReference type="Pfam" id="PF00717">
    <property type="entry name" value="Peptidase_S24"/>
    <property type="match status" value="1"/>
</dbReference>
<protein>
    <submittedName>
        <fullName evidence="2">Bacteriophage repressor protein C1</fullName>
    </submittedName>
</protein>